<comment type="caution">
    <text evidence="3">The sequence shown here is derived from an EMBL/GenBank/DDBJ whole genome shotgun (WGS) entry which is preliminary data.</text>
</comment>
<organism evidence="3 4">
    <name type="scientific">Catellatospora bangladeshensis</name>
    <dbReference type="NCBI Taxonomy" id="310355"/>
    <lineage>
        <taxon>Bacteria</taxon>
        <taxon>Bacillati</taxon>
        <taxon>Actinomycetota</taxon>
        <taxon>Actinomycetes</taxon>
        <taxon>Micromonosporales</taxon>
        <taxon>Micromonosporaceae</taxon>
        <taxon>Catellatospora</taxon>
    </lineage>
</organism>
<proteinExistence type="predicted"/>
<feature type="chain" id="PRO_5035174043" description="Lipoprotein" evidence="2">
    <location>
        <begin position="22"/>
        <end position="182"/>
    </location>
</feature>
<evidence type="ECO:0000256" key="1">
    <source>
        <dbReference type="SAM" id="MobiDB-lite"/>
    </source>
</evidence>
<dbReference type="Proteomes" id="UP000601223">
    <property type="component" value="Unassembled WGS sequence"/>
</dbReference>
<gene>
    <name evidence="3" type="ORF">Cba03nite_69130</name>
</gene>
<protein>
    <recommendedName>
        <fullName evidence="5">Lipoprotein</fullName>
    </recommendedName>
</protein>
<feature type="region of interest" description="Disordered" evidence="1">
    <location>
        <begin position="26"/>
        <end position="54"/>
    </location>
</feature>
<reference evidence="3 4" key="1">
    <citation type="submission" date="2021-01" db="EMBL/GenBank/DDBJ databases">
        <title>Whole genome shotgun sequence of Catellatospora bangladeshensis NBRC 107357.</title>
        <authorList>
            <person name="Komaki H."/>
            <person name="Tamura T."/>
        </authorList>
    </citation>
    <scope>NUCLEOTIDE SEQUENCE [LARGE SCALE GENOMIC DNA]</scope>
    <source>
        <strain evidence="3 4">NBRC 107357</strain>
    </source>
</reference>
<dbReference type="EMBL" id="BONF01000048">
    <property type="protein sequence ID" value="GIF85564.1"/>
    <property type="molecule type" value="Genomic_DNA"/>
</dbReference>
<keyword evidence="2" id="KW-0732">Signal</keyword>
<evidence type="ECO:0000256" key="2">
    <source>
        <dbReference type="SAM" id="SignalP"/>
    </source>
</evidence>
<evidence type="ECO:0000313" key="4">
    <source>
        <dbReference type="Proteomes" id="UP000601223"/>
    </source>
</evidence>
<dbReference type="PROSITE" id="PS51257">
    <property type="entry name" value="PROKAR_LIPOPROTEIN"/>
    <property type="match status" value="1"/>
</dbReference>
<dbReference type="AlphaFoldDB" id="A0A8J3JXQ6"/>
<accession>A0A8J3JXQ6</accession>
<dbReference type="RefSeq" id="WP_203755664.1">
    <property type="nucleotide sequence ID" value="NZ_BONF01000048.1"/>
</dbReference>
<feature type="signal peptide" evidence="2">
    <location>
        <begin position="1"/>
        <end position="21"/>
    </location>
</feature>
<keyword evidence="4" id="KW-1185">Reference proteome</keyword>
<sequence length="182" mass="17945">MRRLLAAAVLGAALFTAAACADTPEPSAAPTASAGATADASPGAGVAPSGSAGVPGVGATADTKAVCAAVTTESKKFITNLVTKAQEAGTSLSDPDKAKAFLDALAKDYVALSTALKTESAKTADPSLKKALDDLTKALDASAAALGDPQKLAQDPSKIQSILFSEELSAANEALDKICPTA</sequence>
<evidence type="ECO:0000313" key="3">
    <source>
        <dbReference type="EMBL" id="GIF85564.1"/>
    </source>
</evidence>
<name>A0A8J3JXQ6_9ACTN</name>
<evidence type="ECO:0008006" key="5">
    <source>
        <dbReference type="Google" id="ProtNLM"/>
    </source>
</evidence>